<dbReference type="EMBL" id="WVTB01000055">
    <property type="protein sequence ID" value="KAF3803297.1"/>
    <property type="molecule type" value="Genomic_DNA"/>
</dbReference>
<dbReference type="RefSeq" id="XP_045262456.1">
    <property type="nucleotide sequence ID" value="XM_045413260.1"/>
</dbReference>
<dbReference type="Proteomes" id="UP000613401">
    <property type="component" value="Unassembled WGS sequence"/>
</dbReference>
<reference evidence="2" key="1">
    <citation type="journal article" date="2020" name="Phytopathology">
        <title>Genome sequence and comparative analysis of Colletotrichum gloeosporioides isolated from Liriodendron leaves.</title>
        <authorList>
            <person name="Fu F.F."/>
            <person name="Hao Z."/>
            <person name="Wang P."/>
            <person name="Lu Y."/>
            <person name="Xue L.J."/>
            <person name="Wei G."/>
            <person name="Tian Y."/>
            <person name="Baishi H."/>
            <person name="Xu H."/>
            <person name="Shi J."/>
            <person name="Cheng T."/>
            <person name="Wang G."/>
            <person name="Yi Y."/>
            <person name="Chen J."/>
        </authorList>
    </citation>
    <scope>NUCLEOTIDE SEQUENCE</scope>
    <source>
        <strain evidence="2">Lc1</strain>
    </source>
</reference>
<keyword evidence="3" id="KW-1185">Reference proteome</keyword>
<dbReference type="GeneID" id="69020522"/>
<protein>
    <recommendedName>
        <fullName evidence="1">NB-ARC domain-containing protein</fullName>
    </recommendedName>
</protein>
<organism evidence="2 3">
    <name type="scientific">Colletotrichum gloeosporioides</name>
    <name type="common">Anthracnose fungus</name>
    <name type="synonym">Glomerella cingulata</name>
    <dbReference type="NCBI Taxonomy" id="474922"/>
    <lineage>
        <taxon>Eukaryota</taxon>
        <taxon>Fungi</taxon>
        <taxon>Dikarya</taxon>
        <taxon>Ascomycota</taxon>
        <taxon>Pezizomycotina</taxon>
        <taxon>Sordariomycetes</taxon>
        <taxon>Hypocreomycetidae</taxon>
        <taxon>Glomerellales</taxon>
        <taxon>Glomerellaceae</taxon>
        <taxon>Colletotrichum</taxon>
        <taxon>Colletotrichum gloeosporioides species complex</taxon>
    </lineage>
</organism>
<dbReference type="Gene3D" id="3.40.50.300">
    <property type="entry name" value="P-loop containing nucleotide triphosphate hydrolases"/>
    <property type="match status" value="1"/>
</dbReference>
<dbReference type="PRINTS" id="PR00364">
    <property type="entry name" value="DISEASERSIST"/>
</dbReference>
<dbReference type="SUPFAM" id="SSF52540">
    <property type="entry name" value="P-loop containing nucleoside triphosphate hydrolases"/>
    <property type="match status" value="1"/>
</dbReference>
<dbReference type="PANTHER" id="PTHR35205:SF1">
    <property type="entry name" value="ZU5 DOMAIN-CONTAINING PROTEIN"/>
    <property type="match status" value="1"/>
</dbReference>
<evidence type="ECO:0000313" key="2">
    <source>
        <dbReference type="EMBL" id="KAF3803297.1"/>
    </source>
</evidence>
<feature type="domain" description="NB-ARC" evidence="1">
    <location>
        <begin position="214"/>
        <end position="380"/>
    </location>
</feature>
<comment type="caution">
    <text evidence="2">The sequence shown here is derived from an EMBL/GenBank/DDBJ whole genome shotgun (WGS) entry which is preliminary data.</text>
</comment>
<sequence>MTGPAHLEEHKSVKLSTHAVFFIGTPHQGAEGVDLAQILTKVLSLFSNTNDTPLQDLKRNSDRLVDLQRQYNAISHEFKTVFYYETRPMSIPLRGRLLNPTQVVPEFSAVVFGAANAEAIPLDADHSTMVKFTGPKDDNFLNVATMLHLYCTEATARIIRNWENWSSIREHHIQHESSSNIGQIPKEFKTGVTFKNIWNRHFTGRNQTLESMDHLLRREPDQLETRVAVIYGPGGIGKTQLALEYVRRQQQHYGSVFWIDAHRPDTFKTSVKECVNHILSHYKVRGITDSPRFGFLKEYMDLGRAKEAFLAWLAYEENKSWLLIIDNLDDPESVSLKEILPSTIWGSVLVTSRRSDLAVSWNSIEVPLMNHDESFGLLMRSSNSYPETGTEEHRSAEAIIQRLAHLPLAISQAGAYIAMHHSRIPFKTYLDLYEKYPRDILSRRARMVDWDMKDDTVLTTWEISFAAVQKKMPEAATMLLISGNLAPQRISHELFAYGGFFSGKLNPSIT</sequence>
<dbReference type="PANTHER" id="PTHR35205">
    <property type="entry name" value="NB-ARC AND TPR DOMAIN PROTEIN"/>
    <property type="match status" value="1"/>
</dbReference>
<name>A0A8H4FIB2_COLGL</name>
<dbReference type="GO" id="GO:0043531">
    <property type="term" value="F:ADP binding"/>
    <property type="evidence" value="ECO:0007669"/>
    <property type="project" value="InterPro"/>
</dbReference>
<accession>A0A8H4FIB2</accession>
<evidence type="ECO:0000313" key="3">
    <source>
        <dbReference type="Proteomes" id="UP000613401"/>
    </source>
</evidence>
<dbReference type="AlphaFoldDB" id="A0A8H4FIB2"/>
<dbReference type="Pfam" id="PF00931">
    <property type="entry name" value="NB-ARC"/>
    <property type="match status" value="1"/>
</dbReference>
<proteinExistence type="predicted"/>
<dbReference type="InterPro" id="IPR002182">
    <property type="entry name" value="NB-ARC"/>
</dbReference>
<gene>
    <name evidence="2" type="ORF">GCG54_00013406</name>
</gene>
<dbReference type="InterPro" id="IPR027417">
    <property type="entry name" value="P-loop_NTPase"/>
</dbReference>
<reference evidence="2" key="2">
    <citation type="submission" date="2020-03" db="EMBL/GenBank/DDBJ databases">
        <authorList>
            <person name="Fu F.-F."/>
            <person name="Chen J."/>
        </authorList>
    </citation>
    <scope>NUCLEOTIDE SEQUENCE</scope>
    <source>
        <strain evidence="2">Lc1</strain>
    </source>
</reference>
<evidence type="ECO:0000259" key="1">
    <source>
        <dbReference type="Pfam" id="PF00931"/>
    </source>
</evidence>